<dbReference type="OrthoDB" id="5460520at2"/>
<organism evidence="1 2">
    <name type="scientific">Desulfovibrio legallii</name>
    <dbReference type="NCBI Taxonomy" id="571438"/>
    <lineage>
        <taxon>Bacteria</taxon>
        <taxon>Pseudomonadati</taxon>
        <taxon>Thermodesulfobacteriota</taxon>
        <taxon>Desulfovibrionia</taxon>
        <taxon>Desulfovibrionales</taxon>
        <taxon>Desulfovibrionaceae</taxon>
        <taxon>Desulfovibrio</taxon>
    </lineage>
</organism>
<sequence length="70" mass="7413">MTDKEKDYLKAAVNVVAQQVTDNPLWGGVAVDPDVADWMGAFTESAVTLADLADDVLLSVNAQGDVVYEG</sequence>
<reference evidence="2" key="1">
    <citation type="submission" date="2016-10" db="EMBL/GenBank/DDBJ databases">
        <authorList>
            <person name="Varghese N."/>
            <person name="Submissions S."/>
        </authorList>
    </citation>
    <scope>NUCLEOTIDE SEQUENCE [LARGE SCALE GENOMIC DNA]</scope>
    <source>
        <strain evidence="2">KHC7</strain>
    </source>
</reference>
<evidence type="ECO:0000313" key="2">
    <source>
        <dbReference type="Proteomes" id="UP000199355"/>
    </source>
</evidence>
<keyword evidence="2" id="KW-1185">Reference proteome</keyword>
<evidence type="ECO:0000313" key="1">
    <source>
        <dbReference type="EMBL" id="SDF97808.1"/>
    </source>
</evidence>
<dbReference type="STRING" id="571438.SAMN05192586_12135"/>
<gene>
    <name evidence="1" type="ORF">SAMN05192586_12135</name>
</gene>
<dbReference type="AlphaFoldDB" id="A0A1G7QH82"/>
<dbReference type="Proteomes" id="UP000199355">
    <property type="component" value="Unassembled WGS sequence"/>
</dbReference>
<protein>
    <submittedName>
        <fullName evidence="1">Uncharacterized protein</fullName>
    </submittedName>
</protein>
<dbReference type="EMBL" id="FNBX01000021">
    <property type="protein sequence ID" value="SDF97808.1"/>
    <property type="molecule type" value="Genomic_DNA"/>
</dbReference>
<dbReference type="RefSeq" id="WP_092155078.1">
    <property type="nucleotide sequence ID" value="NZ_FNBX01000021.1"/>
</dbReference>
<accession>A0A1G7QH82</accession>
<name>A0A1G7QH82_9BACT</name>
<proteinExistence type="predicted"/>